<feature type="transmembrane region" description="Helical" evidence="2">
    <location>
        <begin position="565"/>
        <end position="588"/>
    </location>
</feature>
<name>A0ABD2M952_9BILA</name>
<keyword evidence="2" id="KW-0812">Transmembrane</keyword>
<evidence type="ECO:0000313" key="5">
    <source>
        <dbReference type="EMBL" id="KAL3123582.1"/>
    </source>
</evidence>
<feature type="region of interest" description="Disordered" evidence="1">
    <location>
        <begin position="681"/>
        <end position="759"/>
    </location>
</feature>
<sequence length="788" mass="88701">MPTATSTGTKLPSQRAKTASTKQPSSPSSAHILLLILLHPLLLFAMPAHAAVHPPLQLRAFVGRPFTVTIAEGHAVDAEMLPRWCGFNTTARPQIYCIPQLRDLGFHIIAIHDGHVEVSVVEEEMDHCPEDTLWLEIMDVRNLSTVSLEEQFQSIHILINTMRKDAEVRMSDLRVFPRNYLRRYRTVKEVKLINEMDQLEGDDNDDEDDDENGEAKNGLKLSVDERMVHVLNISCGDLTDQASEVIDTAIEERFIFQVVQGVLHKNRPPVAVESTTASSTTRRTTRRVHNNQRPVVLNPLKTFHCQRRLLCRLTVDDNTFMDPEDGPTSRLALSAHAIGNHSNFLVPLQGDNRMEGVPLENGEYSFRLEARDRMGQANSVPFQVIVKEHSSREKPTHSYSLLMDVPLERFLDQPQFMRDFVYRLGASVHRISDAEATAEGGDRMARIASEIQVEELLDNGGHQTMLKWSNATLSRKTCDDRQINAIRDRMMHASTERVRHDFLKAMGSKFHVRKVGVEYLGRCQTRHLLSTMRVRVTTTTERNAAGKADEAGGESGLSILIGRALLIPLILILIVLLLCMIVVLLCCLHTKRGRKGAKYSDFATKSRPVVFPDEVPHRDESSSADGSLATVTTPMLVEREQPPEPPPVSNGGAKMMMTMHENPLYRPPPQSQAVLKKSPLMGQHEHTPPPGTMPTSPRLGYQHRPSQQQPQQYSTFSPPEPHHHQQQQQQLQQQATAPSFQHIDASPTPLRQPQQPFNPFLRDHHLQQSMRAGLTPVGQRMPPPYLAH</sequence>
<evidence type="ECO:0000313" key="6">
    <source>
        <dbReference type="Proteomes" id="UP001620626"/>
    </source>
</evidence>
<feature type="domain" description="Peptidase S72" evidence="4">
    <location>
        <begin position="394"/>
        <end position="522"/>
    </location>
</feature>
<feature type="chain" id="PRO_5044841429" description="Peptidase S72 domain-containing protein" evidence="3">
    <location>
        <begin position="51"/>
        <end position="788"/>
    </location>
</feature>
<gene>
    <name evidence="5" type="ORF">niasHT_008840</name>
</gene>
<dbReference type="PANTHER" id="PTHR21559">
    <property type="entry name" value="DYSTROGLYCAN-RELATED"/>
    <property type="match status" value="1"/>
</dbReference>
<dbReference type="AlphaFoldDB" id="A0ABD2M952"/>
<dbReference type="PROSITE" id="PS51699">
    <property type="entry name" value="SEA_DG"/>
    <property type="match status" value="1"/>
</dbReference>
<feature type="compositionally biased region" description="Polar residues" evidence="1">
    <location>
        <begin position="1"/>
        <end position="23"/>
    </location>
</feature>
<evidence type="ECO:0000259" key="4">
    <source>
        <dbReference type="PROSITE" id="PS51699"/>
    </source>
</evidence>
<dbReference type="EMBL" id="JBICBT010000097">
    <property type="protein sequence ID" value="KAL3123582.1"/>
    <property type="molecule type" value="Genomic_DNA"/>
</dbReference>
<dbReference type="Proteomes" id="UP001620626">
    <property type="component" value="Unassembled WGS sequence"/>
</dbReference>
<comment type="caution">
    <text evidence="5">The sequence shown here is derived from an EMBL/GenBank/DDBJ whole genome shotgun (WGS) entry which is preliminary data.</text>
</comment>
<feature type="region of interest" description="Disordered" evidence="1">
    <location>
        <begin position="1"/>
        <end position="26"/>
    </location>
</feature>
<evidence type="ECO:0000256" key="2">
    <source>
        <dbReference type="SAM" id="Phobius"/>
    </source>
</evidence>
<organism evidence="5 6">
    <name type="scientific">Heterodera trifolii</name>
    <dbReference type="NCBI Taxonomy" id="157864"/>
    <lineage>
        <taxon>Eukaryota</taxon>
        <taxon>Metazoa</taxon>
        <taxon>Ecdysozoa</taxon>
        <taxon>Nematoda</taxon>
        <taxon>Chromadorea</taxon>
        <taxon>Rhabditida</taxon>
        <taxon>Tylenchina</taxon>
        <taxon>Tylenchomorpha</taxon>
        <taxon>Tylenchoidea</taxon>
        <taxon>Heteroderidae</taxon>
        <taxon>Heteroderinae</taxon>
        <taxon>Heterodera</taxon>
    </lineage>
</organism>
<evidence type="ECO:0000256" key="1">
    <source>
        <dbReference type="SAM" id="MobiDB-lite"/>
    </source>
</evidence>
<evidence type="ECO:0000256" key="3">
    <source>
        <dbReference type="SAM" id="SignalP"/>
    </source>
</evidence>
<keyword evidence="2" id="KW-0472">Membrane</keyword>
<keyword evidence="2" id="KW-1133">Transmembrane helix</keyword>
<proteinExistence type="predicted"/>
<keyword evidence="6" id="KW-1185">Reference proteome</keyword>
<dbReference type="InterPro" id="IPR008465">
    <property type="entry name" value="DAG1_C"/>
</dbReference>
<keyword evidence="3" id="KW-0732">Signal</keyword>
<accession>A0ABD2M952</accession>
<reference evidence="5 6" key="1">
    <citation type="submission" date="2024-10" db="EMBL/GenBank/DDBJ databases">
        <authorList>
            <person name="Kim D."/>
        </authorList>
    </citation>
    <scope>NUCLEOTIDE SEQUENCE [LARGE SCALE GENOMIC DNA]</scope>
    <source>
        <strain evidence="5">BH-2024</strain>
    </source>
</reference>
<dbReference type="PANTHER" id="PTHR21559:SF21">
    <property type="entry name" value="DYSTROGLYCAN 1"/>
    <property type="match status" value="1"/>
</dbReference>
<dbReference type="InterPro" id="IPR030398">
    <property type="entry name" value="SEA_DG_dom"/>
</dbReference>
<feature type="region of interest" description="Disordered" evidence="1">
    <location>
        <begin position="198"/>
        <end position="219"/>
    </location>
</feature>
<feature type="region of interest" description="Disordered" evidence="1">
    <location>
        <begin position="633"/>
        <end position="654"/>
    </location>
</feature>
<feature type="compositionally biased region" description="Low complexity" evidence="1">
    <location>
        <begin position="702"/>
        <end position="717"/>
    </location>
</feature>
<dbReference type="Pfam" id="PF05454">
    <property type="entry name" value="DAG1"/>
    <property type="match status" value="1"/>
</dbReference>
<feature type="compositionally biased region" description="Acidic residues" evidence="1">
    <location>
        <begin position="198"/>
        <end position="212"/>
    </location>
</feature>
<feature type="signal peptide" evidence="3">
    <location>
        <begin position="1"/>
        <end position="50"/>
    </location>
</feature>
<protein>
    <recommendedName>
        <fullName evidence="4">Peptidase S72 domain-containing protein</fullName>
    </recommendedName>
</protein>